<comment type="caution">
    <text evidence="3">The sequence shown here is derived from an EMBL/GenBank/DDBJ whole genome shotgun (WGS) entry which is preliminary data.</text>
</comment>
<dbReference type="Proteomes" id="UP000299102">
    <property type="component" value="Unassembled WGS sequence"/>
</dbReference>
<reference evidence="3 4" key="1">
    <citation type="journal article" date="2019" name="Commun. Biol.">
        <title>The bagworm genome reveals a unique fibroin gene that provides high tensile strength.</title>
        <authorList>
            <person name="Kono N."/>
            <person name="Nakamura H."/>
            <person name="Ohtoshi R."/>
            <person name="Tomita M."/>
            <person name="Numata K."/>
            <person name="Arakawa K."/>
        </authorList>
    </citation>
    <scope>NUCLEOTIDE SEQUENCE [LARGE SCALE GENOMIC DNA]</scope>
</reference>
<keyword evidence="2" id="KW-0812">Transmembrane</keyword>
<organism evidence="3 4">
    <name type="scientific">Eumeta variegata</name>
    <name type="common">Bagworm moth</name>
    <name type="synonym">Eumeta japonica</name>
    <dbReference type="NCBI Taxonomy" id="151549"/>
    <lineage>
        <taxon>Eukaryota</taxon>
        <taxon>Metazoa</taxon>
        <taxon>Ecdysozoa</taxon>
        <taxon>Arthropoda</taxon>
        <taxon>Hexapoda</taxon>
        <taxon>Insecta</taxon>
        <taxon>Pterygota</taxon>
        <taxon>Neoptera</taxon>
        <taxon>Endopterygota</taxon>
        <taxon>Lepidoptera</taxon>
        <taxon>Glossata</taxon>
        <taxon>Ditrysia</taxon>
        <taxon>Tineoidea</taxon>
        <taxon>Psychidae</taxon>
        <taxon>Oiketicinae</taxon>
        <taxon>Eumeta</taxon>
    </lineage>
</organism>
<protein>
    <submittedName>
        <fullName evidence="3">Uncharacterized protein</fullName>
    </submittedName>
</protein>
<dbReference type="AlphaFoldDB" id="A0A4C1VC66"/>
<evidence type="ECO:0000313" key="3">
    <source>
        <dbReference type="EMBL" id="GBP36213.1"/>
    </source>
</evidence>
<evidence type="ECO:0000256" key="2">
    <source>
        <dbReference type="SAM" id="Phobius"/>
    </source>
</evidence>
<keyword evidence="2" id="KW-0472">Membrane</keyword>
<evidence type="ECO:0000313" key="4">
    <source>
        <dbReference type="Proteomes" id="UP000299102"/>
    </source>
</evidence>
<name>A0A4C1VC66_EUMVA</name>
<keyword evidence="4" id="KW-1185">Reference proteome</keyword>
<feature type="compositionally biased region" description="Basic and acidic residues" evidence="1">
    <location>
        <begin position="82"/>
        <end position="91"/>
    </location>
</feature>
<proteinExistence type="predicted"/>
<feature type="transmembrane region" description="Helical" evidence="2">
    <location>
        <begin position="20"/>
        <end position="43"/>
    </location>
</feature>
<accession>A0A4C1VC66</accession>
<gene>
    <name evidence="3" type="ORF">EVAR_85460_1</name>
</gene>
<sequence>MRSVPPPFVLNGRPAPTSGPVPFLISISLTLQIAIPVLIRFLINSKIRPCILGNVCCPFESMLQSLPPVTSGQSEQEDFDKDFDNDFDKDK</sequence>
<evidence type="ECO:0000256" key="1">
    <source>
        <dbReference type="SAM" id="MobiDB-lite"/>
    </source>
</evidence>
<feature type="region of interest" description="Disordered" evidence="1">
    <location>
        <begin position="67"/>
        <end position="91"/>
    </location>
</feature>
<keyword evidence="2" id="KW-1133">Transmembrane helix</keyword>
<dbReference type="EMBL" id="BGZK01000316">
    <property type="protein sequence ID" value="GBP36213.1"/>
    <property type="molecule type" value="Genomic_DNA"/>
</dbReference>